<accession>A0A4C1XDG6</accession>
<sequence length="66" mass="7498">MIRAAQSERFWEGMPQQWSEIKPAALRTTAFELSQEEIVLGRLSDFSWPNTGRGSLKAVVNIAMKM</sequence>
<comment type="caution">
    <text evidence="1">The sequence shown here is derived from an EMBL/GenBank/DDBJ whole genome shotgun (WGS) entry which is preliminary data.</text>
</comment>
<gene>
    <name evidence="1" type="ORF">EVAR_41710_1</name>
</gene>
<evidence type="ECO:0000313" key="1">
    <source>
        <dbReference type="EMBL" id="GBP61896.1"/>
    </source>
</evidence>
<dbReference type="AlphaFoldDB" id="A0A4C1XDG6"/>
<evidence type="ECO:0000313" key="2">
    <source>
        <dbReference type="Proteomes" id="UP000299102"/>
    </source>
</evidence>
<proteinExistence type="predicted"/>
<protein>
    <submittedName>
        <fullName evidence="1">Uncharacterized protein</fullName>
    </submittedName>
</protein>
<reference evidence="1 2" key="1">
    <citation type="journal article" date="2019" name="Commun. Biol.">
        <title>The bagworm genome reveals a unique fibroin gene that provides high tensile strength.</title>
        <authorList>
            <person name="Kono N."/>
            <person name="Nakamura H."/>
            <person name="Ohtoshi R."/>
            <person name="Tomita M."/>
            <person name="Numata K."/>
            <person name="Arakawa K."/>
        </authorList>
    </citation>
    <scope>NUCLEOTIDE SEQUENCE [LARGE SCALE GENOMIC DNA]</scope>
</reference>
<name>A0A4C1XDG6_EUMVA</name>
<organism evidence="1 2">
    <name type="scientific">Eumeta variegata</name>
    <name type="common">Bagworm moth</name>
    <name type="synonym">Eumeta japonica</name>
    <dbReference type="NCBI Taxonomy" id="151549"/>
    <lineage>
        <taxon>Eukaryota</taxon>
        <taxon>Metazoa</taxon>
        <taxon>Ecdysozoa</taxon>
        <taxon>Arthropoda</taxon>
        <taxon>Hexapoda</taxon>
        <taxon>Insecta</taxon>
        <taxon>Pterygota</taxon>
        <taxon>Neoptera</taxon>
        <taxon>Endopterygota</taxon>
        <taxon>Lepidoptera</taxon>
        <taxon>Glossata</taxon>
        <taxon>Ditrysia</taxon>
        <taxon>Tineoidea</taxon>
        <taxon>Psychidae</taxon>
        <taxon>Oiketicinae</taxon>
        <taxon>Eumeta</taxon>
    </lineage>
</organism>
<dbReference type="Proteomes" id="UP000299102">
    <property type="component" value="Unassembled WGS sequence"/>
</dbReference>
<keyword evidence="2" id="KW-1185">Reference proteome</keyword>
<dbReference type="EMBL" id="BGZK01000826">
    <property type="protein sequence ID" value="GBP61896.1"/>
    <property type="molecule type" value="Genomic_DNA"/>
</dbReference>